<dbReference type="GO" id="GO:0005737">
    <property type="term" value="C:cytoplasm"/>
    <property type="evidence" value="ECO:0007669"/>
    <property type="project" value="UniProtKB-SubCell"/>
</dbReference>
<comment type="function">
    <text evidence="13">Pyrophosphatase that hydrolyzes non-canonical purine nucleotides such as inosine triphosphate (ITP), deoxyinosine triphosphate (dITP) or xanthosine 5'-triphosphate (XTP) to their respective monophosphate derivatives. The enzyme does not distinguish between the deoxy- and ribose forms. Probably excludes non-canonical purines from RNA and DNA precursor pools, thus preventing their incorporation into RNA and DNA and avoiding chromosomal lesions.</text>
</comment>
<dbReference type="PANTHER" id="PTHR11067:SF9">
    <property type="entry name" value="INOSINE TRIPHOSPHATE PYROPHOSPHATASE"/>
    <property type="match status" value="1"/>
</dbReference>
<evidence type="ECO:0000256" key="12">
    <source>
        <dbReference type="ARBA" id="ARBA00093271"/>
    </source>
</evidence>
<reference evidence="15 16" key="1">
    <citation type="submission" date="2024-01" db="EMBL/GenBank/DDBJ databases">
        <title>The genome of the rayed Mediterranean limpet Patella caerulea (Linnaeus, 1758).</title>
        <authorList>
            <person name="Anh-Thu Weber A."/>
            <person name="Halstead-Nussloch G."/>
        </authorList>
    </citation>
    <scope>NUCLEOTIDE SEQUENCE [LARGE SCALE GENOMIC DNA]</scope>
    <source>
        <strain evidence="15">AATW-2023a</strain>
        <tissue evidence="15">Whole specimen</tissue>
    </source>
</reference>
<dbReference type="GO" id="GO:0035870">
    <property type="term" value="F:dITP diphosphatase activity"/>
    <property type="evidence" value="ECO:0007669"/>
    <property type="project" value="UniProtKB-UniRule"/>
</dbReference>
<dbReference type="Gene3D" id="3.90.950.10">
    <property type="match status" value="1"/>
</dbReference>
<comment type="catalytic activity">
    <reaction evidence="12">
        <text>N(6)-hydroxy-dATP + H2O = N(6)-hydroxy-dAMP + diphosphate + H(+)</text>
        <dbReference type="Rhea" id="RHEA:83971"/>
        <dbReference type="ChEBI" id="CHEBI:15377"/>
        <dbReference type="ChEBI" id="CHEBI:15378"/>
        <dbReference type="ChEBI" id="CHEBI:33019"/>
        <dbReference type="ChEBI" id="CHEBI:233529"/>
        <dbReference type="ChEBI" id="CHEBI:233530"/>
    </reaction>
    <physiologicalReaction direction="left-to-right" evidence="12">
        <dbReference type="Rhea" id="RHEA:83972"/>
    </physiologicalReaction>
</comment>
<keyword evidence="13" id="KW-0464">Manganese</keyword>
<dbReference type="HAMAP" id="MF_03148">
    <property type="entry name" value="HAM1_NTPase"/>
    <property type="match status" value="1"/>
</dbReference>
<name>A0AAN8JLS1_PATCE</name>
<comment type="similarity">
    <text evidence="2 13 14">Belongs to the HAM1 NTPase family.</text>
</comment>
<feature type="binding site" evidence="13">
    <location>
        <begin position="70"/>
        <end position="71"/>
    </location>
    <ligand>
        <name>ITP</name>
        <dbReference type="ChEBI" id="CHEBI:61402"/>
    </ligand>
</feature>
<dbReference type="PANTHER" id="PTHR11067">
    <property type="entry name" value="INOSINE TRIPHOSPHATE PYROPHOSPHATASE/HAM1 PROTEIN"/>
    <property type="match status" value="1"/>
</dbReference>
<evidence type="ECO:0000256" key="7">
    <source>
        <dbReference type="ARBA" id="ARBA00022842"/>
    </source>
</evidence>
<keyword evidence="7 13" id="KW-0460">Magnesium</keyword>
<keyword evidence="6 13" id="KW-0378">Hydrolase</keyword>
<accession>A0AAN8JLS1</accession>
<evidence type="ECO:0000256" key="5">
    <source>
        <dbReference type="ARBA" id="ARBA00022741"/>
    </source>
</evidence>
<comment type="catalytic activity">
    <reaction evidence="10">
        <text>ITP + H2O = IMP + diphosphate + H(+)</text>
        <dbReference type="Rhea" id="RHEA:29399"/>
        <dbReference type="ChEBI" id="CHEBI:15377"/>
        <dbReference type="ChEBI" id="CHEBI:15378"/>
        <dbReference type="ChEBI" id="CHEBI:33019"/>
        <dbReference type="ChEBI" id="CHEBI:58053"/>
        <dbReference type="ChEBI" id="CHEBI:61402"/>
        <dbReference type="EC" id="3.6.1.66"/>
    </reaction>
    <physiologicalReaction direction="left-to-right" evidence="10">
        <dbReference type="Rhea" id="RHEA:29400"/>
    </physiologicalReaction>
</comment>
<evidence type="ECO:0000256" key="10">
    <source>
        <dbReference type="ARBA" id="ARBA00093218"/>
    </source>
</evidence>
<dbReference type="InterPro" id="IPR029001">
    <property type="entry name" value="ITPase-like_fam"/>
</dbReference>
<evidence type="ECO:0000313" key="16">
    <source>
        <dbReference type="Proteomes" id="UP001347796"/>
    </source>
</evidence>
<dbReference type="GO" id="GO:0036220">
    <property type="term" value="F:ITP diphosphatase activity"/>
    <property type="evidence" value="ECO:0007669"/>
    <property type="project" value="UniProtKB-UniRule"/>
</dbReference>
<proteinExistence type="inferred from homology"/>
<protein>
    <recommendedName>
        <fullName evidence="13">Inosine triphosphate pyrophosphatase</fullName>
        <shortName evidence="13">ITPase</shortName>
        <shortName evidence="13">Inosine triphosphatase</shortName>
        <ecNumber evidence="13">3.6.1.66</ecNumber>
    </recommendedName>
    <alternativeName>
        <fullName evidence="13">Non-canonical purine NTP pyrophosphatase</fullName>
    </alternativeName>
    <alternativeName>
        <fullName evidence="13">Non-standard purine NTP pyrophosphatase</fullName>
    </alternativeName>
    <alternativeName>
        <fullName evidence="13">Nucleoside-triphosphate diphosphatase</fullName>
    </alternativeName>
    <alternativeName>
        <fullName evidence="13">Nucleoside-triphosphate pyrophosphatase</fullName>
        <shortName evidence="13">NTPase</shortName>
    </alternativeName>
    <alternativeName>
        <fullName evidence="13">XTP/dITP diphosphatase</fullName>
    </alternativeName>
</protein>
<dbReference type="GO" id="GO:0000166">
    <property type="term" value="F:nucleotide binding"/>
    <property type="evidence" value="ECO:0007669"/>
    <property type="project" value="UniProtKB-KW"/>
</dbReference>
<comment type="function">
    <text evidence="9">Pyrophosphatase that hydrolyzes the non-canonical purine nucleotides inosine triphosphate (ITP), deoxyinosine triphosphate (dITP) as well as 2'-deoxy-N-6-hydroxylaminopurine triphosphate (dHAPTP) and xanthosine 5'-triphosphate (XTP) to their respective monophosphate derivatives. The enzyme does not distinguish between the deoxy- and ribose forms. Probably excludes non-canonical purines from RNA and DNA precursor pools, thus preventing their incorporation into RNA and DNA and avoiding chromosomal lesions.</text>
</comment>
<keyword evidence="4 13" id="KW-0479">Metal-binding</keyword>
<keyword evidence="3 13" id="KW-0963">Cytoplasm</keyword>
<dbReference type="GO" id="GO:0009204">
    <property type="term" value="P:deoxyribonucleoside triphosphate catabolic process"/>
    <property type="evidence" value="ECO:0007669"/>
    <property type="project" value="UniProtKB-UniRule"/>
</dbReference>
<dbReference type="CDD" id="cd00515">
    <property type="entry name" value="HAM1"/>
    <property type="match status" value="1"/>
</dbReference>
<comment type="catalytic activity">
    <reaction evidence="11">
        <text>dITP + H2O = dIMP + diphosphate + H(+)</text>
        <dbReference type="Rhea" id="RHEA:28342"/>
        <dbReference type="ChEBI" id="CHEBI:15377"/>
        <dbReference type="ChEBI" id="CHEBI:15378"/>
        <dbReference type="ChEBI" id="CHEBI:33019"/>
        <dbReference type="ChEBI" id="CHEBI:61194"/>
        <dbReference type="ChEBI" id="CHEBI:61382"/>
        <dbReference type="EC" id="3.6.1.66"/>
    </reaction>
    <physiologicalReaction direction="left-to-right" evidence="11">
        <dbReference type="Rhea" id="RHEA:28343"/>
    </physiologicalReaction>
</comment>
<dbReference type="GO" id="GO:0046872">
    <property type="term" value="F:metal ion binding"/>
    <property type="evidence" value="ECO:0007669"/>
    <property type="project" value="UniProtKB-KW"/>
</dbReference>
<feature type="binding site" evidence="13">
    <location>
        <position position="70"/>
    </location>
    <ligand>
        <name>Mg(2+)</name>
        <dbReference type="ChEBI" id="CHEBI:18420"/>
    </ligand>
</feature>
<feature type="binding site" evidence="13">
    <location>
        <begin position="175"/>
        <end position="176"/>
    </location>
    <ligand>
        <name>ITP</name>
        <dbReference type="ChEBI" id="CHEBI:61402"/>
    </ligand>
</feature>
<evidence type="ECO:0000256" key="4">
    <source>
        <dbReference type="ARBA" id="ARBA00022723"/>
    </source>
</evidence>
<keyword evidence="16" id="KW-1185">Reference proteome</keyword>
<dbReference type="EMBL" id="JAZGQO010000008">
    <property type="protein sequence ID" value="KAK6179020.1"/>
    <property type="molecule type" value="Genomic_DNA"/>
</dbReference>
<feature type="binding site" evidence="13">
    <location>
        <begin position="12"/>
        <end position="17"/>
    </location>
    <ligand>
        <name>ITP</name>
        <dbReference type="ChEBI" id="CHEBI:61402"/>
    </ligand>
</feature>
<comment type="subunit">
    <text evidence="13">Homodimer.</text>
</comment>
<keyword evidence="8 13" id="KW-0546">Nucleotide metabolism</keyword>
<dbReference type="GO" id="GO:0036222">
    <property type="term" value="F:XTP diphosphatase activity"/>
    <property type="evidence" value="ECO:0007669"/>
    <property type="project" value="UniProtKB-UniRule"/>
</dbReference>
<dbReference type="FunFam" id="3.90.950.10:FF:000003">
    <property type="entry name" value="Inosine triphosphate pyrophosphatase"/>
    <property type="match status" value="1"/>
</dbReference>
<comment type="subcellular location">
    <subcellularLocation>
        <location evidence="1 13">Cytoplasm</location>
    </subcellularLocation>
</comment>
<evidence type="ECO:0000313" key="15">
    <source>
        <dbReference type="EMBL" id="KAK6179020.1"/>
    </source>
</evidence>
<evidence type="ECO:0000256" key="8">
    <source>
        <dbReference type="ARBA" id="ARBA00023080"/>
    </source>
</evidence>
<comment type="caution">
    <text evidence="15">The sequence shown here is derived from an EMBL/GenBank/DDBJ whole genome shotgun (WGS) entry which is preliminary data.</text>
</comment>
<gene>
    <name evidence="15" type="ORF">SNE40_011470</name>
</gene>
<dbReference type="InterPro" id="IPR002637">
    <property type="entry name" value="RdgB/HAM1"/>
</dbReference>
<feature type="binding site" evidence="13">
    <location>
        <position position="170"/>
    </location>
    <ligand>
        <name>ITP</name>
        <dbReference type="ChEBI" id="CHEBI:61402"/>
    </ligand>
</feature>
<keyword evidence="5 13" id="KW-0547">Nucleotide-binding</keyword>
<evidence type="ECO:0000256" key="1">
    <source>
        <dbReference type="ARBA" id="ARBA00004496"/>
    </source>
</evidence>
<feature type="binding site" evidence="13">
    <location>
        <begin position="147"/>
        <end position="150"/>
    </location>
    <ligand>
        <name>ITP</name>
        <dbReference type="ChEBI" id="CHEBI:61402"/>
    </ligand>
</feature>
<dbReference type="GO" id="GO:0009117">
    <property type="term" value="P:nucleotide metabolic process"/>
    <property type="evidence" value="ECO:0007669"/>
    <property type="project" value="UniProtKB-KW"/>
</dbReference>
<dbReference type="InterPro" id="IPR027502">
    <property type="entry name" value="ITPase"/>
</dbReference>
<evidence type="ECO:0000256" key="2">
    <source>
        <dbReference type="ARBA" id="ARBA00008023"/>
    </source>
</evidence>
<dbReference type="NCBIfam" id="TIGR00042">
    <property type="entry name" value="RdgB/HAM1 family non-canonical purine NTP pyrophosphatase"/>
    <property type="match status" value="1"/>
</dbReference>
<feature type="binding site" evidence="13">
    <location>
        <position position="54"/>
    </location>
    <ligand>
        <name>ITP</name>
        <dbReference type="ChEBI" id="CHEBI:61402"/>
    </ligand>
</feature>
<evidence type="ECO:0000256" key="11">
    <source>
        <dbReference type="ARBA" id="ARBA00093255"/>
    </source>
</evidence>
<sequence length="195" mass="21679">MLRMAKPLVLVTGNIKKLEEFRQLLGSTFPYEILSKDIDLPEYQGEPIEVAEAKCRLAIDHIKGPVIVEDTSLCFNALGGLPGPYIKWFLKNLGPSGLYKLLSGFDDKTAYALCTYAYSSGEEGAPIKIFSGRCDGNIVEPRGPANFGWDPCFMPQGFDKTYAEMDKSMKHSISHRGKAMVMLKDYFVKNGVPKI</sequence>
<comment type="cofactor">
    <cofactor evidence="13">
        <name>Mg(2+)</name>
        <dbReference type="ChEBI" id="CHEBI:18420"/>
    </cofactor>
    <cofactor evidence="13">
        <name>Mn(2+)</name>
        <dbReference type="ChEBI" id="CHEBI:29035"/>
    </cofactor>
    <text evidence="13">Binds 1 divalent metal cation per subunit; can use either Mg(2+) or Mn(2+).</text>
</comment>
<organism evidence="15 16">
    <name type="scientific">Patella caerulea</name>
    <name type="common">Rayed Mediterranean limpet</name>
    <dbReference type="NCBI Taxonomy" id="87958"/>
    <lineage>
        <taxon>Eukaryota</taxon>
        <taxon>Metazoa</taxon>
        <taxon>Spiralia</taxon>
        <taxon>Lophotrochozoa</taxon>
        <taxon>Mollusca</taxon>
        <taxon>Gastropoda</taxon>
        <taxon>Patellogastropoda</taxon>
        <taxon>Patelloidea</taxon>
        <taxon>Patellidae</taxon>
        <taxon>Patella</taxon>
    </lineage>
</organism>
<dbReference type="Proteomes" id="UP001347796">
    <property type="component" value="Unassembled WGS sequence"/>
</dbReference>
<dbReference type="AlphaFoldDB" id="A0AAN8JLS1"/>
<evidence type="ECO:0000256" key="6">
    <source>
        <dbReference type="ARBA" id="ARBA00022801"/>
    </source>
</evidence>
<comment type="catalytic activity">
    <reaction evidence="13">
        <text>XTP + H2O = XMP + diphosphate + H(+)</text>
        <dbReference type="Rhea" id="RHEA:28610"/>
        <dbReference type="ChEBI" id="CHEBI:15377"/>
        <dbReference type="ChEBI" id="CHEBI:15378"/>
        <dbReference type="ChEBI" id="CHEBI:33019"/>
        <dbReference type="ChEBI" id="CHEBI:57464"/>
        <dbReference type="ChEBI" id="CHEBI:61314"/>
        <dbReference type="EC" id="3.6.1.66"/>
    </reaction>
</comment>
<evidence type="ECO:0000256" key="13">
    <source>
        <dbReference type="HAMAP-Rule" id="MF_03148"/>
    </source>
</evidence>
<dbReference type="SUPFAM" id="SSF52972">
    <property type="entry name" value="ITPase-like"/>
    <property type="match status" value="1"/>
</dbReference>
<evidence type="ECO:0000256" key="14">
    <source>
        <dbReference type="RuleBase" id="RU003781"/>
    </source>
</evidence>
<feature type="binding site" evidence="13">
    <location>
        <position position="42"/>
    </location>
    <ligand>
        <name>Mg(2+)</name>
        <dbReference type="ChEBI" id="CHEBI:18420"/>
    </ligand>
</feature>
<dbReference type="Pfam" id="PF01725">
    <property type="entry name" value="Ham1p_like"/>
    <property type="match status" value="1"/>
</dbReference>
<evidence type="ECO:0000256" key="9">
    <source>
        <dbReference type="ARBA" id="ARBA00054940"/>
    </source>
</evidence>
<dbReference type="EC" id="3.6.1.66" evidence="13"/>
<evidence type="ECO:0000256" key="3">
    <source>
        <dbReference type="ARBA" id="ARBA00022490"/>
    </source>
</evidence>